<accession>A0AAD5UII9</accession>
<protein>
    <recommendedName>
        <fullName evidence="2">Vacuolar protein sorting-associated protein 29</fullName>
    </recommendedName>
</protein>
<dbReference type="Pfam" id="PF12850">
    <property type="entry name" value="Metallophos_2"/>
    <property type="match status" value="1"/>
</dbReference>
<sequence>MLVLIIGDFWIPEREIDLPTKFKKLLVPGKISSILVTGNTDPKTIEYLSTICPTIITKSTVEYEGFKIGLMSGWDKEVYGRASNVDIVVSGGSHVFEAYEKHGRFYVDPGSATGAFTLDQDEVIPSFVLMDVRPNAFSLYIYKLITGQVKVEKMDYSKPL</sequence>
<comment type="caution">
    <text evidence="4">The sequence shown here is derived from an EMBL/GenBank/DDBJ whole genome shotgun (WGS) entry which is preliminary data.</text>
</comment>
<evidence type="ECO:0000256" key="2">
    <source>
        <dbReference type="ARBA" id="ARBA00017767"/>
    </source>
</evidence>
<comment type="similarity">
    <text evidence="1">Belongs to the VPS29 family.</text>
</comment>
<dbReference type="SUPFAM" id="SSF56300">
    <property type="entry name" value="Metallo-dependent phosphatases"/>
    <property type="match status" value="1"/>
</dbReference>
<reference evidence="4" key="1">
    <citation type="submission" date="2020-05" db="EMBL/GenBank/DDBJ databases">
        <title>Phylogenomic resolution of chytrid fungi.</title>
        <authorList>
            <person name="Stajich J.E."/>
            <person name="Amses K."/>
            <person name="Simmons R."/>
            <person name="Seto K."/>
            <person name="Myers J."/>
            <person name="Bonds A."/>
            <person name="Quandt C.A."/>
            <person name="Barry K."/>
            <person name="Liu P."/>
            <person name="Grigoriev I."/>
            <person name="Longcore J.E."/>
            <person name="James T.Y."/>
        </authorList>
    </citation>
    <scope>NUCLEOTIDE SEQUENCE</scope>
    <source>
        <strain evidence="4">PLAUS21</strain>
    </source>
</reference>
<dbReference type="InterPro" id="IPR029052">
    <property type="entry name" value="Metallo-depent_PP-like"/>
</dbReference>
<name>A0AAD5UII9_9FUNG</name>
<dbReference type="Proteomes" id="UP001210925">
    <property type="component" value="Unassembled WGS sequence"/>
</dbReference>
<feature type="domain" description="Calcineurin-like phosphoesterase" evidence="3">
    <location>
        <begin position="3"/>
        <end position="132"/>
    </location>
</feature>
<dbReference type="InterPro" id="IPR000979">
    <property type="entry name" value="Phosphodiesterase_MJ0936/Vps29"/>
</dbReference>
<keyword evidence="5" id="KW-1185">Reference proteome</keyword>
<dbReference type="PANTHER" id="PTHR11124">
    <property type="entry name" value="VACUOLAR SORTING PROTEIN VPS29"/>
    <property type="match status" value="1"/>
</dbReference>
<evidence type="ECO:0000256" key="1">
    <source>
        <dbReference type="ARBA" id="ARBA00005945"/>
    </source>
</evidence>
<dbReference type="InterPro" id="IPR024654">
    <property type="entry name" value="Calcineurin-like_PHP_lpxH"/>
</dbReference>
<dbReference type="AlphaFoldDB" id="A0AAD5UII9"/>
<dbReference type="Gene3D" id="3.60.21.10">
    <property type="match status" value="1"/>
</dbReference>
<evidence type="ECO:0000313" key="4">
    <source>
        <dbReference type="EMBL" id="KAJ3258630.1"/>
    </source>
</evidence>
<proteinExistence type="inferred from homology"/>
<dbReference type="EMBL" id="JADGKB010000025">
    <property type="protein sequence ID" value="KAJ3258630.1"/>
    <property type="molecule type" value="Genomic_DNA"/>
</dbReference>
<gene>
    <name evidence="4" type="primary">VPS29</name>
    <name evidence="4" type="ORF">HK103_003419</name>
</gene>
<evidence type="ECO:0000259" key="3">
    <source>
        <dbReference type="Pfam" id="PF12850"/>
    </source>
</evidence>
<organism evidence="4 5">
    <name type="scientific">Boothiomyces macroporosus</name>
    <dbReference type="NCBI Taxonomy" id="261099"/>
    <lineage>
        <taxon>Eukaryota</taxon>
        <taxon>Fungi</taxon>
        <taxon>Fungi incertae sedis</taxon>
        <taxon>Chytridiomycota</taxon>
        <taxon>Chytridiomycota incertae sedis</taxon>
        <taxon>Chytridiomycetes</taxon>
        <taxon>Rhizophydiales</taxon>
        <taxon>Terramycetaceae</taxon>
        <taxon>Boothiomyces</taxon>
    </lineage>
</organism>
<evidence type="ECO:0000313" key="5">
    <source>
        <dbReference type="Proteomes" id="UP001210925"/>
    </source>
</evidence>